<name>A0A2N8U918_9BASI</name>
<dbReference type="Proteomes" id="UP000239563">
    <property type="component" value="Chromosome II"/>
</dbReference>
<keyword evidence="1" id="KW-0732">Signal</keyword>
<organism evidence="2 3">
    <name type="scientific">Sporisorium reilianum f. sp. reilianum</name>
    <dbReference type="NCBI Taxonomy" id="72559"/>
    <lineage>
        <taxon>Eukaryota</taxon>
        <taxon>Fungi</taxon>
        <taxon>Dikarya</taxon>
        <taxon>Basidiomycota</taxon>
        <taxon>Ustilaginomycotina</taxon>
        <taxon>Ustilaginomycetes</taxon>
        <taxon>Ustilaginales</taxon>
        <taxon>Ustilaginaceae</taxon>
        <taxon>Sporisorium</taxon>
    </lineage>
</organism>
<feature type="chain" id="PRO_5014828515" evidence="1">
    <location>
        <begin position="25"/>
        <end position="340"/>
    </location>
</feature>
<proteinExistence type="predicted"/>
<reference evidence="2 3" key="1">
    <citation type="submission" date="2017-02" db="EMBL/GenBank/DDBJ databases">
        <authorList>
            <person name="Peterson S.W."/>
        </authorList>
    </citation>
    <scope>NUCLEOTIDE SEQUENCE [LARGE SCALE GENOMIC DNA]</scope>
    <source>
        <strain evidence="2 3">SRS1_H2-8</strain>
    </source>
</reference>
<accession>A0A2N8U918</accession>
<dbReference type="EMBL" id="LT795055">
    <property type="protein sequence ID" value="SJX61158.1"/>
    <property type="molecule type" value="Genomic_DNA"/>
</dbReference>
<evidence type="ECO:0000313" key="3">
    <source>
        <dbReference type="Proteomes" id="UP000239563"/>
    </source>
</evidence>
<evidence type="ECO:0000256" key="1">
    <source>
        <dbReference type="SAM" id="SignalP"/>
    </source>
</evidence>
<feature type="signal peptide" evidence="1">
    <location>
        <begin position="1"/>
        <end position="24"/>
    </location>
</feature>
<gene>
    <name evidence="2" type="ORF">SRS1_12380</name>
</gene>
<evidence type="ECO:0000313" key="2">
    <source>
        <dbReference type="EMBL" id="SJX61158.1"/>
    </source>
</evidence>
<sequence>MKTNITAVVALSTAALFAATPAQAQSIISLNFGSGSASSQQAAPSSSAAASVATTAAAAPSSASIAASSALPTSAITAASGSDAAATSTIASDPVSSPAYAAGTVTYIPPPLPSSTSVINVSILPSSVPAIASSASSNYTLPNPTATGTFASIPTLQSKPYQIVLADTSGLPVYNFNLAQNSSSDQVKTALCASQMQFCQTAGCNQTDAKLTNFCETKYMGVACSCSKGASRLEQYQWPVMLADCQGRNTACRDACIKPGQSVQDQTKCLGVCAQNFGSTCGKPGQYAANYAVKKEGDKPSYTVVQGGSAQNGALSAMVGVGKVGVGLVAAAVSVVVMAL</sequence>
<protein>
    <submittedName>
        <fullName evidence="2">Uncharacterized protein</fullName>
    </submittedName>
</protein>
<dbReference type="AlphaFoldDB" id="A0A2N8U918"/>